<feature type="binding site" evidence="6">
    <location>
        <position position="104"/>
    </location>
    <ligand>
        <name>S-adenosyl-L-methionine</name>
        <dbReference type="ChEBI" id="CHEBI:59789"/>
    </ligand>
</feature>
<evidence type="ECO:0000256" key="6">
    <source>
        <dbReference type="HAMAP-Rule" id="MF_01007"/>
    </source>
</evidence>
<keyword evidence="2 6" id="KW-0698">rRNA processing</keyword>
<protein>
    <recommendedName>
        <fullName evidence="6">Ribosomal RNA small subunit methyltransferase H</fullName>
        <ecNumber evidence="6">2.1.1.199</ecNumber>
    </recommendedName>
    <alternativeName>
        <fullName evidence="6">16S rRNA m(4)C1402 methyltransferase</fullName>
    </alternativeName>
    <alternativeName>
        <fullName evidence="6">rRNA (cytosine-N(4)-)-methyltransferase RsmH</fullName>
    </alternativeName>
</protein>
<keyword evidence="4 6" id="KW-0808">Transferase</keyword>
<dbReference type="STRING" id="1798539.A2994_03780"/>
<dbReference type="Proteomes" id="UP000179010">
    <property type="component" value="Unassembled WGS sequence"/>
</dbReference>
<gene>
    <name evidence="6" type="primary">rsmH</name>
    <name evidence="7" type="ORF">A2994_03780</name>
</gene>
<comment type="function">
    <text evidence="6">Specifically methylates the N4 position of cytidine in position 1402 (C1402) of 16S rRNA.</text>
</comment>
<dbReference type="EC" id="2.1.1.199" evidence="6"/>
<dbReference type="AlphaFoldDB" id="A0A1F4PNF4"/>
<keyword evidence="5 6" id="KW-0949">S-adenosyl-L-methionine</keyword>
<dbReference type="SUPFAM" id="SSF81799">
    <property type="entry name" value="Putative methyltransferase TM0872, insert domain"/>
    <property type="match status" value="1"/>
</dbReference>
<evidence type="ECO:0000313" key="7">
    <source>
        <dbReference type="EMBL" id="OGB85126.1"/>
    </source>
</evidence>
<comment type="subcellular location">
    <subcellularLocation>
        <location evidence="6">Cytoplasm</location>
    </subcellularLocation>
</comment>
<sequence>MNQPTHIPVLLTEVVEGLALKPGNVAVDATLGAGGHAAALAEAVGSRGTVIGIDKDDQAIQIARSNLCSAESQASLVAVHGSYIDVGSILQDHGYGRVDAILFDLGLSSLQLASPNRGFSFNVDAPLDMRFDTASGVTAEEILNSYSKEELADLIYQLGQEHASRQIAKAIFEARQKRRITGTKQLAEIVAKAKGGKKSRIHPATQTFQALRMAVNRELPAIEQAIPKALDQLNPGGRLAVISYHSLEDGLVKRIFKEAAKRGLVELITKKPIRPTREEVKTNPRARSAKLRIIQKI</sequence>
<dbReference type="InterPro" id="IPR002903">
    <property type="entry name" value="RsmH"/>
</dbReference>
<evidence type="ECO:0000256" key="1">
    <source>
        <dbReference type="ARBA" id="ARBA00010396"/>
    </source>
</evidence>
<dbReference type="GO" id="GO:0071424">
    <property type="term" value="F:rRNA (cytosine-N4-)-methyltransferase activity"/>
    <property type="evidence" value="ECO:0007669"/>
    <property type="project" value="UniProtKB-UniRule"/>
</dbReference>
<feature type="binding site" evidence="6">
    <location>
        <begin position="34"/>
        <end position="36"/>
    </location>
    <ligand>
        <name>S-adenosyl-L-methionine</name>
        <dbReference type="ChEBI" id="CHEBI:59789"/>
    </ligand>
</feature>
<comment type="catalytic activity">
    <reaction evidence="6">
        <text>cytidine(1402) in 16S rRNA + S-adenosyl-L-methionine = N(4)-methylcytidine(1402) in 16S rRNA + S-adenosyl-L-homocysteine + H(+)</text>
        <dbReference type="Rhea" id="RHEA:42928"/>
        <dbReference type="Rhea" id="RHEA-COMP:10286"/>
        <dbReference type="Rhea" id="RHEA-COMP:10287"/>
        <dbReference type="ChEBI" id="CHEBI:15378"/>
        <dbReference type="ChEBI" id="CHEBI:57856"/>
        <dbReference type="ChEBI" id="CHEBI:59789"/>
        <dbReference type="ChEBI" id="CHEBI:74506"/>
        <dbReference type="ChEBI" id="CHEBI:82748"/>
        <dbReference type="EC" id="2.1.1.199"/>
    </reaction>
</comment>
<proteinExistence type="inferred from homology"/>
<dbReference type="EMBL" id="METE01000010">
    <property type="protein sequence ID" value="OGB85126.1"/>
    <property type="molecule type" value="Genomic_DNA"/>
</dbReference>
<evidence type="ECO:0000256" key="4">
    <source>
        <dbReference type="ARBA" id="ARBA00022679"/>
    </source>
</evidence>
<comment type="similarity">
    <text evidence="1 6">Belongs to the methyltransferase superfamily. RsmH family.</text>
</comment>
<keyword evidence="3 6" id="KW-0489">Methyltransferase</keyword>
<evidence type="ECO:0000256" key="2">
    <source>
        <dbReference type="ARBA" id="ARBA00022552"/>
    </source>
</evidence>
<accession>A0A1F4PNF4</accession>
<dbReference type="Gene3D" id="1.10.150.170">
    <property type="entry name" value="Putative methyltransferase TM0872, insert domain"/>
    <property type="match status" value="1"/>
</dbReference>
<name>A0A1F4PNF4_UNCK3</name>
<dbReference type="Gene3D" id="3.40.50.150">
    <property type="entry name" value="Vaccinia Virus protein VP39"/>
    <property type="match status" value="1"/>
</dbReference>
<keyword evidence="6" id="KW-0963">Cytoplasm</keyword>
<evidence type="ECO:0000256" key="3">
    <source>
        <dbReference type="ARBA" id="ARBA00022603"/>
    </source>
</evidence>
<dbReference type="Pfam" id="PF01795">
    <property type="entry name" value="Methyltransf_5"/>
    <property type="match status" value="1"/>
</dbReference>
<dbReference type="PANTHER" id="PTHR11265:SF0">
    <property type="entry name" value="12S RRNA N4-METHYLCYTIDINE METHYLTRANSFERASE"/>
    <property type="match status" value="1"/>
</dbReference>
<evidence type="ECO:0000313" key="8">
    <source>
        <dbReference type="Proteomes" id="UP000179010"/>
    </source>
</evidence>
<reference evidence="7 8" key="1">
    <citation type="journal article" date="2016" name="Nat. Commun.">
        <title>Thousands of microbial genomes shed light on interconnected biogeochemical processes in an aquifer system.</title>
        <authorList>
            <person name="Anantharaman K."/>
            <person name="Brown C.T."/>
            <person name="Hug L.A."/>
            <person name="Sharon I."/>
            <person name="Castelle C.J."/>
            <person name="Probst A.J."/>
            <person name="Thomas B.C."/>
            <person name="Singh A."/>
            <person name="Wilkins M.J."/>
            <person name="Karaoz U."/>
            <person name="Brodie E.L."/>
            <person name="Williams K.H."/>
            <person name="Hubbard S.S."/>
            <person name="Banfield J.F."/>
        </authorList>
    </citation>
    <scope>NUCLEOTIDE SEQUENCE [LARGE SCALE GENOMIC DNA]</scope>
</reference>
<organism evidence="7 8">
    <name type="scientific">candidate division Kazan bacterium RIFCSPLOWO2_01_FULL_48_13</name>
    <dbReference type="NCBI Taxonomy" id="1798539"/>
    <lineage>
        <taxon>Bacteria</taxon>
        <taxon>Bacteria division Kazan-3B-28</taxon>
    </lineage>
</organism>
<evidence type="ECO:0000256" key="5">
    <source>
        <dbReference type="ARBA" id="ARBA00022691"/>
    </source>
</evidence>
<dbReference type="SUPFAM" id="SSF53335">
    <property type="entry name" value="S-adenosyl-L-methionine-dependent methyltransferases"/>
    <property type="match status" value="1"/>
</dbReference>
<feature type="binding site" evidence="6">
    <location>
        <position position="54"/>
    </location>
    <ligand>
        <name>S-adenosyl-L-methionine</name>
        <dbReference type="ChEBI" id="CHEBI:59789"/>
    </ligand>
</feature>
<dbReference type="HAMAP" id="MF_01007">
    <property type="entry name" value="16SrRNA_methyltr_H"/>
    <property type="match status" value="1"/>
</dbReference>
<dbReference type="GO" id="GO:0070475">
    <property type="term" value="P:rRNA base methylation"/>
    <property type="evidence" value="ECO:0007669"/>
    <property type="project" value="UniProtKB-UniRule"/>
</dbReference>
<dbReference type="PIRSF" id="PIRSF004486">
    <property type="entry name" value="MraW"/>
    <property type="match status" value="1"/>
</dbReference>
<dbReference type="InterPro" id="IPR023397">
    <property type="entry name" value="SAM-dep_MeTrfase_MraW_recog"/>
</dbReference>
<comment type="caution">
    <text evidence="7">The sequence shown here is derived from an EMBL/GenBank/DDBJ whole genome shotgun (WGS) entry which is preliminary data.</text>
</comment>
<dbReference type="NCBIfam" id="TIGR00006">
    <property type="entry name" value="16S rRNA (cytosine(1402)-N(4))-methyltransferase RsmH"/>
    <property type="match status" value="1"/>
</dbReference>
<dbReference type="GO" id="GO:0005737">
    <property type="term" value="C:cytoplasm"/>
    <property type="evidence" value="ECO:0007669"/>
    <property type="project" value="UniProtKB-SubCell"/>
</dbReference>
<dbReference type="PANTHER" id="PTHR11265">
    <property type="entry name" value="S-ADENOSYL-METHYLTRANSFERASE MRAW"/>
    <property type="match status" value="1"/>
</dbReference>
<dbReference type="InterPro" id="IPR029063">
    <property type="entry name" value="SAM-dependent_MTases_sf"/>
</dbReference>
<feature type="binding site" evidence="6">
    <location>
        <position position="111"/>
    </location>
    <ligand>
        <name>S-adenosyl-L-methionine</name>
        <dbReference type="ChEBI" id="CHEBI:59789"/>
    </ligand>
</feature>
<feature type="binding site" evidence="6">
    <location>
        <position position="83"/>
    </location>
    <ligand>
        <name>S-adenosyl-L-methionine</name>
        <dbReference type="ChEBI" id="CHEBI:59789"/>
    </ligand>
</feature>